<dbReference type="Gene3D" id="3.40.630.30">
    <property type="match status" value="1"/>
</dbReference>
<dbReference type="InterPro" id="IPR000182">
    <property type="entry name" value="GNAT_dom"/>
</dbReference>
<dbReference type="PANTHER" id="PTHR20905">
    <property type="entry name" value="N-ACETYLTRANSFERASE-RELATED"/>
    <property type="match status" value="1"/>
</dbReference>
<dbReference type="InterPro" id="IPR016181">
    <property type="entry name" value="Acyl_CoA_acyltransferase"/>
</dbReference>
<gene>
    <name evidence="2" type="ORF">CYNAS_LOCUS11803</name>
</gene>
<evidence type="ECO:0000259" key="1">
    <source>
        <dbReference type="Pfam" id="PF00583"/>
    </source>
</evidence>
<organism evidence="2 3">
    <name type="scientific">Cylicocyclus nassatus</name>
    <name type="common">Nematode worm</name>
    <dbReference type="NCBI Taxonomy" id="53992"/>
    <lineage>
        <taxon>Eukaryota</taxon>
        <taxon>Metazoa</taxon>
        <taxon>Ecdysozoa</taxon>
        <taxon>Nematoda</taxon>
        <taxon>Chromadorea</taxon>
        <taxon>Rhabditida</taxon>
        <taxon>Rhabditina</taxon>
        <taxon>Rhabditomorpha</taxon>
        <taxon>Strongyloidea</taxon>
        <taxon>Strongylidae</taxon>
        <taxon>Cylicocyclus</taxon>
    </lineage>
</organism>
<dbReference type="AlphaFoldDB" id="A0AA36GX79"/>
<name>A0AA36GX79_CYLNA</name>
<dbReference type="CDD" id="cd04301">
    <property type="entry name" value="NAT_SF"/>
    <property type="match status" value="1"/>
</dbReference>
<dbReference type="EMBL" id="CATQJL010000223">
    <property type="protein sequence ID" value="CAJ0599820.1"/>
    <property type="molecule type" value="Genomic_DNA"/>
</dbReference>
<dbReference type="PANTHER" id="PTHR20905:SF1">
    <property type="entry name" value="AT07410P-RELATED"/>
    <property type="match status" value="1"/>
</dbReference>
<evidence type="ECO:0000313" key="2">
    <source>
        <dbReference type="EMBL" id="CAJ0599820.1"/>
    </source>
</evidence>
<keyword evidence="3" id="KW-1185">Reference proteome</keyword>
<feature type="domain" description="N-acetyltransferase" evidence="1">
    <location>
        <begin position="134"/>
        <end position="190"/>
    </location>
</feature>
<dbReference type="GO" id="GO:0008080">
    <property type="term" value="F:N-acetyltransferase activity"/>
    <property type="evidence" value="ECO:0007669"/>
    <property type="project" value="TreeGrafter"/>
</dbReference>
<dbReference type="SUPFAM" id="SSF55729">
    <property type="entry name" value="Acyl-CoA N-acyltransferases (Nat)"/>
    <property type="match status" value="1"/>
</dbReference>
<dbReference type="Proteomes" id="UP001176961">
    <property type="component" value="Unassembled WGS sequence"/>
</dbReference>
<accession>A0AA36GX79</accession>
<proteinExistence type="predicted"/>
<evidence type="ECO:0000313" key="3">
    <source>
        <dbReference type="Proteomes" id="UP001176961"/>
    </source>
</evidence>
<dbReference type="Pfam" id="PF00583">
    <property type="entry name" value="Acetyltransf_1"/>
    <property type="match status" value="1"/>
</dbReference>
<comment type="caution">
    <text evidence="2">The sequence shown here is derived from an EMBL/GenBank/DDBJ whole genome shotgun (WGS) entry which is preliminary data.</text>
</comment>
<protein>
    <recommendedName>
        <fullName evidence="1">N-acetyltransferase domain-containing protein</fullName>
    </recommendedName>
</protein>
<reference evidence="2" key="1">
    <citation type="submission" date="2023-07" db="EMBL/GenBank/DDBJ databases">
        <authorList>
            <consortium name="CYATHOMIX"/>
        </authorList>
    </citation>
    <scope>NUCLEOTIDE SEQUENCE</scope>
    <source>
        <strain evidence="2">N/A</strain>
    </source>
</reference>
<sequence length="228" mass="25659">MIDKFRYIPATKDHADEILDFLINQFGKYEPITASIQATKDDVIDLFRDTAHLGYTNDKYSTLVYDGDRLVAMCLCSLCSTETKDAALPAQIDVKDHDFAEDIVKGPYKQHKANQLFTLVHLLEYTLSQMLSKHKYMKMDILTVHKDYMGKGLGKELNRRAMQTAQAEGCEYIATAATAAGSQAIFTKSGWKILYEVPYPSYCENGNPVFQNLHDGCQSAKAMAAKLY</sequence>